<organism evidence="5 6">
    <name type="scientific">Paenibacillus vortex V453</name>
    <dbReference type="NCBI Taxonomy" id="715225"/>
    <lineage>
        <taxon>Bacteria</taxon>
        <taxon>Bacillati</taxon>
        <taxon>Bacillota</taxon>
        <taxon>Bacilli</taxon>
        <taxon>Bacillales</taxon>
        <taxon>Paenibacillaceae</taxon>
        <taxon>Paenibacillus</taxon>
    </lineage>
</organism>
<dbReference type="EMBL" id="ADHJ01000013">
    <property type="protein sequence ID" value="EFU42574.1"/>
    <property type="molecule type" value="Genomic_DNA"/>
</dbReference>
<dbReference type="AlphaFoldDB" id="A0A2R9SYV0"/>
<evidence type="ECO:0000256" key="2">
    <source>
        <dbReference type="ARBA" id="ARBA00034301"/>
    </source>
</evidence>
<feature type="domain" description="Metallo-beta-lactamase" evidence="4">
    <location>
        <begin position="28"/>
        <end position="78"/>
    </location>
</feature>
<gene>
    <name evidence="5" type="ORF">PVOR_06955</name>
</gene>
<dbReference type="InterPro" id="IPR001279">
    <property type="entry name" value="Metallo-B-lactamas"/>
</dbReference>
<name>A0A2R9SYV0_9BACL</name>
<evidence type="ECO:0000256" key="3">
    <source>
        <dbReference type="ARBA" id="ARBA00048505"/>
    </source>
</evidence>
<comment type="catalytic activity">
    <reaction evidence="3">
        <text>3',5'-cyclic UMP + H2O = UMP + H(+)</text>
        <dbReference type="Rhea" id="RHEA:70575"/>
        <dbReference type="ChEBI" id="CHEBI:15377"/>
        <dbReference type="ChEBI" id="CHEBI:15378"/>
        <dbReference type="ChEBI" id="CHEBI:57865"/>
        <dbReference type="ChEBI" id="CHEBI:184387"/>
    </reaction>
    <physiologicalReaction direction="left-to-right" evidence="3">
        <dbReference type="Rhea" id="RHEA:70576"/>
    </physiologicalReaction>
</comment>
<evidence type="ECO:0000313" key="6">
    <source>
        <dbReference type="Proteomes" id="UP000003094"/>
    </source>
</evidence>
<comment type="caution">
    <text evidence="5">The sequence shown here is derived from an EMBL/GenBank/DDBJ whole genome shotgun (WGS) entry which is preliminary data.</text>
</comment>
<comment type="catalytic activity">
    <reaction evidence="1">
        <text>3',5'-cyclic CMP + H2O = CMP + H(+)</text>
        <dbReference type="Rhea" id="RHEA:72675"/>
        <dbReference type="ChEBI" id="CHEBI:15377"/>
        <dbReference type="ChEBI" id="CHEBI:15378"/>
        <dbReference type="ChEBI" id="CHEBI:58003"/>
        <dbReference type="ChEBI" id="CHEBI:60377"/>
    </reaction>
    <physiologicalReaction direction="left-to-right" evidence="1">
        <dbReference type="Rhea" id="RHEA:72676"/>
    </physiologicalReaction>
</comment>
<protein>
    <submittedName>
        <fullName evidence="5">Beta-lactamase domain protein</fullName>
    </submittedName>
</protein>
<dbReference type="SUPFAM" id="SSF56281">
    <property type="entry name" value="Metallo-hydrolase/oxidoreductase"/>
    <property type="match status" value="1"/>
</dbReference>
<proteinExistence type="predicted"/>
<reference evidence="5 6" key="1">
    <citation type="journal article" date="2010" name="BMC Genomics">
        <title>Genome sequence of the pattern forming Paenibacillus vortex bacterium reveals potential for thriving in complex environments.</title>
        <authorList>
            <person name="Sirota-Madi A."/>
            <person name="Olender T."/>
            <person name="Helman Y."/>
            <person name="Ingham C."/>
            <person name="Brainis I."/>
            <person name="Roth D."/>
            <person name="Hagi E."/>
            <person name="Brodsky L."/>
            <person name="Leshkowitz D."/>
            <person name="Galatenko V."/>
            <person name="Nikolaev V."/>
            <person name="Mugasimangalam R.C."/>
            <person name="Bransburg-Zabary S."/>
            <person name="Gutnick D.L."/>
            <person name="Lancet D."/>
            <person name="Ben-Jacob E."/>
        </authorList>
    </citation>
    <scope>NUCLEOTIDE SEQUENCE [LARGE SCALE GENOMIC DNA]</scope>
    <source>
        <strain evidence="5 6">V453</strain>
    </source>
</reference>
<dbReference type="Proteomes" id="UP000003094">
    <property type="component" value="Unassembled WGS sequence"/>
</dbReference>
<evidence type="ECO:0000259" key="4">
    <source>
        <dbReference type="Pfam" id="PF00753"/>
    </source>
</evidence>
<dbReference type="InterPro" id="IPR036866">
    <property type="entry name" value="RibonucZ/Hydroxyglut_hydro"/>
</dbReference>
<comment type="function">
    <text evidence="2">Counteracts the endogenous Pycsar antiviral defense system. Phosphodiesterase that enables metal-dependent hydrolysis of host cyclic nucleotide Pycsar defense signals such as cCMP and cUMP.</text>
</comment>
<dbReference type="Pfam" id="PF00753">
    <property type="entry name" value="Lactamase_B"/>
    <property type="match status" value="1"/>
</dbReference>
<evidence type="ECO:0000256" key="1">
    <source>
        <dbReference type="ARBA" id="ARBA00034221"/>
    </source>
</evidence>
<sequence>MNDHSMLKTGAIESEEIVPDILSMRTVMVNIQMIGLPSSGDWVLVDSGLGNFEEAIAEAAEKRFARPPVCIVLTHGHFVPCGQCEGRLVGPLGAYLSTLTGTKCRS</sequence>
<dbReference type="Gene3D" id="3.60.15.10">
    <property type="entry name" value="Ribonuclease Z/Hydroxyacylglutathione hydrolase-like"/>
    <property type="match status" value="1"/>
</dbReference>
<accession>A0A2R9SYV0</accession>
<evidence type="ECO:0000313" key="5">
    <source>
        <dbReference type="EMBL" id="EFU42574.1"/>
    </source>
</evidence>
<keyword evidence="6" id="KW-1185">Reference proteome</keyword>
<dbReference type="KEGG" id="pvo:PVOR_06955"/>